<sequence length="58" mass="6088">RSSINIKNPLDCDDAADLTASEGLRQPDSLDQPFPVKAQHGCTCESGNGGNNFPNVTA</sequence>
<evidence type="ECO:0000313" key="2">
    <source>
        <dbReference type="Proteomes" id="UP000285326"/>
    </source>
</evidence>
<organism evidence="1 2">
    <name type="scientific">Golovinomyces cichoracearum</name>
    <dbReference type="NCBI Taxonomy" id="62708"/>
    <lineage>
        <taxon>Eukaryota</taxon>
        <taxon>Fungi</taxon>
        <taxon>Dikarya</taxon>
        <taxon>Ascomycota</taxon>
        <taxon>Pezizomycotina</taxon>
        <taxon>Leotiomycetes</taxon>
        <taxon>Erysiphales</taxon>
        <taxon>Erysiphaceae</taxon>
        <taxon>Golovinomyces</taxon>
    </lineage>
</organism>
<name>A0A420J7U4_9PEZI</name>
<reference evidence="1 2" key="1">
    <citation type="journal article" date="2018" name="BMC Genomics">
        <title>Comparative genome analyses reveal sequence features reflecting distinct modes of host-adaptation between dicot and monocot powdery mildew.</title>
        <authorList>
            <person name="Wu Y."/>
            <person name="Ma X."/>
            <person name="Pan Z."/>
            <person name="Kale S.D."/>
            <person name="Song Y."/>
            <person name="King H."/>
            <person name="Zhang Q."/>
            <person name="Presley C."/>
            <person name="Deng X."/>
            <person name="Wei C.I."/>
            <person name="Xiao S."/>
        </authorList>
    </citation>
    <scope>NUCLEOTIDE SEQUENCE [LARGE SCALE GENOMIC DNA]</scope>
    <source>
        <strain evidence="1">UMSG1</strain>
    </source>
</reference>
<evidence type="ECO:0000313" key="1">
    <source>
        <dbReference type="EMBL" id="RKF82863.1"/>
    </source>
</evidence>
<protein>
    <submittedName>
        <fullName evidence="1">Uncharacterized protein</fullName>
    </submittedName>
</protein>
<dbReference type="AlphaFoldDB" id="A0A420J7U4"/>
<feature type="non-terminal residue" evidence="1">
    <location>
        <position position="58"/>
    </location>
</feature>
<comment type="caution">
    <text evidence="1">The sequence shown here is derived from an EMBL/GenBank/DDBJ whole genome shotgun (WGS) entry which is preliminary data.</text>
</comment>
<proteinExistence type="predicted"/>
<dbReference type="Proteomes" id="UP000285326">
    <property type="component" value="Unassembled WGS sequence"/>
</dbReference>
<gene>
    <name evidence="1" type="ORF">GcM1_166005</name>
</gene>
<feature type="non-terminal residue" evidence="1">
    <location>
        <position position="1"/>
    </location>
</feature>
<accession>A0A420J7U4</accession>
<dbReference type="EMBL" id="MCBS01016660">
    <property type="protein sequence ID" value="RKF82863.1"/>
    <property type="molecule type" value="Genomic_DNA"/>
</dbReference>